<dbReference type="Pfam" id="PF00487">
    <property type="entry name" value="FA_desaturase"/>
    <property type="match status" value="1"/>
</dbReference>
<keyword evidence="3" id="KW-0812">Transmembrane</keyword>
<keyword evidence="3" id="KW-1133">Transmembrane helix</keyword>
<evidence type="ECO:0000313" key="6">
    <source>
        <dbReference type="Proteomes" id="UP001576774"/>
    </source>
</evidence>
<feature type="transmembrane region" description="Helical" evidence="3">
    <location>
        <begin position="34"/>
        <end position="57"/>
    </location>
</feature>
<proteinExistence type="inferred from homology"/>
<evidence type="ECO:0000256" key="2">
    <source>
        <dbReference type="ARBA" id="ARBA00008749"/>
    </source>
</evidence>
<dbReference type="InterPro" id="IPR054681">
    <property type="entry name" value="CrtW-like"/>
</dbReference>
<feature type="transmembrane region" description="Helical" evidence="3">
    <location>
        <begin position="187"/>
        <end position="207"/>
    </location>
</feature>
<comment type="cofactor">
    <cofactor evidence="1">
        <name>Fe(2+)</name>
        <dbReference type="ChEBI" id="CHEBI:29033"/>
    </cofactor>
</comment>
<dbReference type="EC" id="1.14.99.63" evidence="5"/>
<dbReference type="EMBL" id="JBHFNQ010000074">
    <property type="protein sequence ID" value="MFB2877145.1"/>
    <property type="molecule type" value="Genomic_DNA"/>
</dbReference>
<dbReference type="RefSeq" id="WP_413270256.1">
    <property type="nucleotide sequence ID" value="NZ_JBHFNQ010000074.1"/>
</dbReference>
<comment type="similarity">
    <text evidence="2">Belongs to the fatty acid desaturase type 2 family.</text>
</comment>
<keyword evidence="3" id="KW-0472">Membrane</keyword>
<evidence type="ECO:0000259" key="4">
    <source>
        <dbReference type="Pfam" id="PF00487"/>
    </source>
</evidence>
<gene>
    <name evidence="5" type="primary">crtW</name>
    <name evidence="5" type="ORF">ACE1CC_09675</name>
</gene>
<dbReference type="Proteomes" id="UP001576774">
    <property type="component" value="Unassembled WGS sequence"/>
</dbReference>
<evidence type="ECO:0000256" key="1">
    <source>
        <dbReference type="ARBA" id="ARBA00001954"/>
    </source>
</evidence>
<keyword evidence="5" id="KW-0560">Oxidoreductase</keyword>
<feature type="transmembrane region" description="Helical" evidence="3">
    <location>
        <begin position="164"/>
        <end position="181"/>
    </location>
</feature>
<dbReference type="InterPro" id="IPR005804">
    <property type="entry name" value="FA_desaturase_dom"/>
</dbReference>
<feature type="transmembrane region" description="Helical" evidence="3">
    <location>
        <begin position="64"/>
        <end position="86"/>
    </location>
</feature>
<feature type="transmembrane region" description="Helical" evidence="3">
    <location>
        <begin position="98"/>
        <end position="115"/>
    </location>
</feature>
<evidence type="ECO:0000313" key="5">
    <source>
        <dbReference type="EMBL" id="MFB2877145.1"/>
    </source>
</evidence>
<name>A0ABV4X2Y4_9CYAN</name>
<accession>A0ABV4X2Y4</accession>
<evidence type="ECO:0000256" key="3">
    <source>
        <dbReference type="SAM" id="Phobius"/>
    </source>
</evidence>
<dbReference type="GO" id="GO:0016491">
    <property type="term" value="F:oxidoreductase activity"/>
    <property type="evidence" value="ECO:0007669"/>
    <property type="project" value="UniProtKB-KW"/>
</dbReference>
<organism evidence="5 6">
    <name type="scientific">Floridaenema aerugineum BLCC-F46</name>
    <dbReference type="NCBI Taxonomy" id="3153654"/>
    <lineage>
        <taxon>Bacteria</taxon>
        <taxon>Bacillati</taxon>
        <taxon>Cyanobacteriota</taxon>
        <taxon>Cyanophyceae</taxon>
        <taxon>Oscillatoriophycideae</taxon>
        <taxon>Aerosakkonematales</taxon>
        <taxon>Aerosakkonemataceae</taxon>
        <taxon>Floridanema</taxon>
        <taxon>Floridanema aerugineum</taxon>
    </lineage>
</organism>
<sequence>MTTEVTNLSAFNNSSKSREANFSGLSISRSIANFYGIIIAAVILSLWAINLGILLSIDIRKLQFLWLIPAIFWQTFLYAGLFITAHDAMHGVVFPANLKINHSLGAIAVFLYGLFDYKDLLKKHWLHHRYPATELDPDYHDRVHKSFFGWYFHFMKGYSNWKQLLGLALVFLLLAEGLHIAKINLVLFWIVPSLLSSLQLFYFGTYLTHREPKEGYTNQHRATSNNLSPFWSFITCYHFGYHKEHHDHPHLPWWKLPEVYQK</sequence>
<dbReference type="NCBIfam" id="NF045690">
    <property type="entry name" value="BCarotKetCrtW"/>
    <property type="match status" value="1"/>
</dbReference>
<reference evidence="5 6" key="1">
    <citation type="submission" date="2024-09" db="EMBL/GenBank/DDBJ databases">
        <title>Floridaenema gen nov. (Aerosakkonemataceae, Aerosakkonematales ord. nov., Cyanobacteria) from benthic tropical and subtropical fresh waters, with the description of four new species.</title>
        <authorList>
            <person name="Moretto J.A."/>
            <person name="Berthold D.E."/>
            <person name="Lefler F.W."/>
            <person name="Huang I.-S."/>
            <person name="Laughinghouse H. IV."/>
        </authorList>
    </citation>
    <scope>NUCLEOTIDE SEQUENCE [LARGE SCALE GENOMIC DNA]</scope>
    <source>
        <strain evidence="5 6">BLCC-F46</strain>
    </source>
</reference>
<protein>
    <submittedName>
        <fullName evidence="5">Beta-carotene ketolase CrtW</fullName>
        <ecNumber evidence="5">1.14.99.63</ecNumber>
    </submittedName>
</protein>
<keyword evidence="6" id="KW-1185">Reference proteome</keyword>
<feature type="domain" description="Fatty acid desaturase" evidence="4">
    <location>
        <begin position="66"/>
        <end position="261"/>
    </location>
</feature>
<comment type="caution">
    <text evidence="5">The sequence shown here is derived from an EMBL/GenBank/DDBJ whole genome shotgun (WGS) entry which is preliminary data.</text>
</comment>